<evidence type="ECO:0000313" key="8">
    <source>
        <dbReference type="EMBL" id="RDY09042.1"/>
    </source>
</evidence>
<dbReference type="EMBL" id="QJKJ01001139">
    <property type="protein sequence ID" value="RDY09042.1"/>
    <property type="molecule type" value="Genomic_DNA"/>
</dbReference>
<gene>
    <name evidence="8" type="ORF">CR513_06659</name>
</gene>
<dbReference type="InterPro" id="IPR003960">
    <property type="entry name" value="ATPase_AAA_CS"/>
</dbReference>
<organism evidence="8 9">
    <name type="scientific">Mucuna pruriens</name>
    <name type="common">Velvet bean</name>
    <name type="synonym">Dolichos pruriens</name>
    <dbReference type="NCBI Taxonomy" id="157652"/>
    <lineage>
        <taxon>Eukaryota</taxon>
        <taxon>Viridiplantae</taxon>
        <taxon>Streptophyta</taxon>
        <taxon>Embryophyta</taxon>
        <taxon>Tracheophyta</taxon>
        <taxon>Spermatophyta</taxon>
        <taxon>Magnoliopsida</taxon>
        <taxon>eudicotyledons</taxon>
        <taxon>Gunneridae</taxon>
        <taxon>Pentapetalae</taxon>
        <taxon>rosids</taxon>
        <taxon>fabids</taxon>
        <taxon>Fabales</taxon>
        <taxon>Fabaceae</taxon>
        <taxon>Papilionoideae</taxon>
        <taxon>50 kb inversion clade</taxon>
        <taxon>NPAAA clade</taxon>
        <taxon>indigoferoid/millettioid clade</taxon>
        <taxon>Phaseoleae</taxon>
        <taxon>Mucuna</taxon>
    </lineage>
</organism>
<keyword evidence="3" id="KW-0378">Hydrolase</keyword>
<keyword evidence="6" id="KW-0547">Nucleotide-binding</keyword>
<keyword evidence="6" id="KW-0067">ATP-binding</keyword>
<dbReference type="Proteomes" id="UP000257109">
    <property type="component" value="Unassembled WGS sequence"/>
</dbReference>
<dbReference type="AlphaFoldDB" id="A0A371I1X5"/>
<dbReference type="InterPro" id="IPR027417">
    <property type="entry name" value="P-loop_NTPase"/>
</dbReference>
<dbReference type="GO" id="GO:0016887">
    <property type="term" value="F:ATP hydrolysis activity"/>
    <property type="evidence" value="ECO:0007669"/>
    <property type="project" value="InterPro"/>
</dbReference>
<dbReference type="STRING" id="157652.A0A371I1X5"/>
<dbReference type="GO" id="GO:0005524">
    <property type="term" value="F:ATP binding"/>
    <property type="evidence" value="ECO:0007669"/>
    <property type="project" value="UniProtKB-KW"/>
</dbReference>
<comment type="caution">
    <text evidence="8">The sequence shown here is derived from an EMBL/GenBank/DDBJ whole genome shotgun (WGS) entry which is preliminary data.</text>
</comment>
<dbReference type="InterPro" id="IPR003959">
    <property type="entry name" value="ATPase_AAA_core"/>
</dbReference>
<feature type="non-terminal residue" evidence="8">
    <location>
        <position position="1"/>
    </location>
</feature>
<sequence length="565" mass="64300">MFSPRDMAMASPSSMFSAYASMTAFIMLLRSMTNDLVPQPIRGYLTNAFFYFFKPRSHTLTLTIEEYSSGIARNHLYDAAEVYLSTKITTQNDRLNISKSPKEKKLSIRLEKGEGVVDSYNGVKLNWKLICSESDNSNASNDHNRHNNSARTEKKYFQLSFEKQHKEMVLETYLPFVLEKDKEMKDNERVLKMHTLNTSYGFGNFRWESINLDHPSTFETLALEAGVKDAIMEDLNRFVRRREFYRRVGRAWKRGYLLYGPPGTGKSSLIAAMANYLKFDIYDLQLDNFVTDSDLRKLLLATANRSILVIEDIDCSVDLPARRHGDARKQPDVQLSLCGLLNFIDGLWSSCGDERIIILTTNHKERLDPALLRPGRMDMHIHMSYCSYHGFKVLASNYLGISSHHPLFGEIEGLIEDTQITPAQVAEELMKTEDADVALQGFLNHLKRKKMEGDVCENDGSNKTELLHSKRSKLGCKKTSKRKNGVGTQRRTRGLLMLCLELRSSIVYISTFLDVHRAPSSLFHTDMSVGTSLYTMLGSVVNLLPTAHGCRDSFLPYTLSRRGTP</sequence>
<comment type="cofactor">
    <cofactor evidence="1">
        <name>Mg(2+)</name>
        <dbReference type="ChEBI" id="CHEBI:18420"/>
    </cofactor>
</comment>
<name>A0A371I1X5_MUCPR</name>
<dbReference type="Pfam" id="PF25568">
    <property type="entry name" value="AAA_lid_At3g28540"/>
    <property type="match status" value="1"/>
</dbReference>
<reference evidence="8" key="1">
    <citation type="submission" date="2018-05" db="EMBL/GenBank/DDBJ databases">
        <title>Draft genome of Mucuna pruriens seed.</title>
        <authorList>
            <person name="Nnadi N.E."/>
            <person name="Vos R."/>
            <person name="Hasami M.H."/>
            <person name="Devisetty U.K."/>
            <person name="Aguiy J.C."/>
        </authorList>
    </citation>
    <scope>NUCLEOTIDE SEQUENCE [LARGE SCALE GENOMIC DNA]</scope>
    <source>
        <strain evidence="8">JCA_2017</strain>
    </source>
</reference>
<evidence type="ECO:0000256" key="3">
    <source>
        <dbReference type="ARBA" id="ARBA00022801"/>
    </source>
</evidence>
<dbReference type="Gene3D" id="6.10.280.40">
    <property type="match status" value="1"/>
</dbReference>
<dbReference type="Gene3D" id="3.40.50.300">
    <property type="entry name" value="P-loop containing nucleotide triphosphate hydrolases"/>
    <property type="match status" value="1"/>
</dbReference>
<dbReference type="SUPFAM" id="SSF52540">
    <property type="entry name" value="P-loop containing nucleoside triphosphate hydrolases"/>
    <property type="match status" value="1"/>
</dbReference>
<accession>A0A371I1X5</accession>
<evidence type="ECO:0000256" key="5">
    <source>
        <dbReference type="ARBA" id="ARBA00049360"/>
    </source>
</evidence>
<keyword evidence="4" id="KW-0460">Magnesium</keyword>
<evidence type="ECO:0000256" key="2">
    <source>
        <dbReference type="ARBA" id="ARBA00007448"/>
    </source>
</evidence>
<evidence type="ECO:0000256" key="1">
    <source>
        <dbReference type="ARBA" id="ARBA00001946"/>
    </source>
</evidence>
<dbReference type="InterPro" id="IPR058017">
    <property type="entry name" value="At3g28540-like_C"/>
</dbReference>
<evidence type="ECO:0000259" key="7">
    <source>
        <dbReference type="SMART" id="SM00382"/>
    </source>
</evidence>
<evidence type="ECO:0000256" key="6">
    <source>
        <dbReference type="RuleBase" id="RU003651"/>
    </source>
</evidence>
<evidence type="ECO:0000313" key="9">
    <source>
        <dbReference type="Proteomes" id="UP000257109"/>
    </source>
</evidence>
<dbReference type="InterPro" id="IPR050747">
    <property type="entry name" value="Mitochondrial_chaperone_BCS1"/>
</dbReference>
<dbReference type="PROSITE" id="PS00674">
    <property type="entry name" value="AAA"/>
    <property type="match status" value="1"/>
</dbReference>
<dbReference type="CDD" id="cd19510">
    <property type="entry name" value="RecA-like_BCS1"/>
    <property type="match status" value="1"/>
</dbReference>
<proteinExistence type="inferred from homology"/>
<comment type="catalytic activity">
    <reaction evidence="5">
        <text>ATP + H2O = ADP + phosphate + H(+)</text>
        <dbReference type="Rhea" id="RHEA:13065"/>
        <dbReference type="ChEBI" id="CHEBI:15377"/>
        <dbReference type="ChEBI" id="CHEBI:15378"/>
        <dbReference type="ChEBI" id="CHEBI:30616"/>
        <dbReference type="ChEBI" id="CHEBI:43474"/>
        <dbReference type="ChEBI" id="CHEBI:456216"/>
    </reaction>
</comment>
<protein>
    <submittedName>
        <fullName evidence="8">AAA-ATPase</fullName>
    </submittedName>
</protein>
<evidence type="ECO:0000256" key="4">
    <source>
        <dbReference type="ARBA" id="ARBA00022842"/>
    </source>
</evidence>
<comment type="similarity">
    <text evidence="2">Belongs to the AAA ATPase family. BCS1 subfamily.</text>
</comment>
<dbReference type="Pfam" id="PF00004">
    <property type="entry name" value="AAA"/>
    <property type="match status" value="1"/>
</dbReference>
<keyword evidence="9" id="KW-1185">Reference proteome</keyword>
<dbReference type="InterPro" id="IPR025753">
    <property type="entry name" value="AAA_N_dom"/>
</dbReference>
<dbReference type="GO" id="GO:0006950">
    <property type="term" value="P:response to stress"/>
    <property type="evidence" value="ECO:0007669"/>
    <property type="project" value="UniProtKB-ARBA"/>
</dbReference>
<feature type="domain" description="AAA+ ATPase" evidence="7">
    <location>
        <begin position="252"/>
        <end position="387"/>
    </location>
</feature>
<dbReference type="SMART" id="SM00382">
    <property type="entry name" value="AAA"/>
    <property type="match status" value="1"/>
</dbReference>
<dbReference type="InterPro" id="IPR003593">
    <property type="entry name" value="AAA+_ATPase"/>
</dbReference>
<dbReference type="OrthoDB" id="10251412at2759"/>
<dbReference type="PANTHER" id="PTHR23070">
    <property type="entry name" value="BCS1 AAA-TYPE ATPASE"/>
    <property type="match status" value="1"/>
</dbReference>
<dbReference type="Pfam" id="PF14363">
    <property type="entry name" value="AAA_assoc"/>
    <property type="match status" value="1"/>
</dbReference>